<keyword evidence="3" id="KW-1185">Reference proteome</keyword>
<name>A0ABU7DHG1_9TELE</name>
<dbReference type="Proteomes" id="UP001352852">
    <property type="component" value="Unassembled WGS sequence"/>
</dbReference>
<accession>A0ABU7DHG1</accession>
<evidence type="ECO:0000313" key="3">
    <source>
        <dbReference type="Proteomes" id="UP001352852"/>
    </source>
</evidence>
<feature type="region of interest" description="Disordered" evidence="1">
    <location>
        <begin position="28"/>
        <end position="55"/>
    </location>
</feature>
<protein>
    <submittedName>
        <fullName evidence="2">Uncharacterized protein</fullName>
    </submittedName>
</protein>
<organism evidence="2 3">
    <name type="scientific">Characodon lateralis</name>
    <dbReference type="NCBI Taxonomy" id="208331"/>
    <lineage>
        <taxon>Eukaryota</taxon>
        <taxon>Metazoa</taxon>
        <taxon>Chordata</taxon>
        <taxon>Craniata</taxon>
        <taxon>Vertebrata</taxon>
        <taxon>Euteleostomi</taxon>
        <taxon>Actinopterygii</taxon>
        <taxon>Neopterygii</taxon>
        <taxon>Teleostei</taxon>
        <taxon>Neoteleostei</taxon>
        <taxon>Acanthomorphata</taxon>
        <taxon>Ovalentaria</taxon>
        <taxon>Atherinomorphae</taxon>
        <taxon>Cyprinodontiformes</taxon>
        <taxon>Goodeidae</taxon>
        <taxon>Characodon</taxon>
    </lineage>
</organism>
<sequence length="136" mass="14891">MRRKRPPWSEASSSPCYKPSCWPVPPPPPQAEQFHLKTHTSGFKSRSEPGPNVSSVCGSSWMRGARMWKALSSACAGSAKHKVASAKLCSEIISPGLTAQKSSRGVAAFAEEKWEVQRGKPALQRTSAARLWMRLL</sequence>
<evidence type="ECO:0000256" key="1">
    <source>
        <dbReference type="SAM" id="MobiDB-lite"/>
    </source>
</evidence>
<comment type="caution">
    <text evidence="2">The sequence shown here is derived from an EMBL/GenBank/DDBJ whole genome shotgun (WGS) entry which is preliminary data.</text>
</comment>
<proteinExistence type="predicted"/>
<gene>
    <name evidence="2" type="ORF">CHARACLAT_009059</name>
</gene>
<evidence type="ECO:0000313" key="2">
    <source>
        <dbReference type="EMBL" id="MED6273689.1"/>
    </source>
</evidence>
<reference evidence="2 3" key="1">
    <citation type="submission" date="2021-06" db="EMBL/GenBank/DDBJ databases">
        <authorList>
            <person name="Palmer J.M."/>
        </authorList>
    </citation>
    <scope>NUCLEOTIDE SEQUENCE [LARGE SCALE GENOMIC DNA]</scope>
    <source>
        <strain evidence="2 3">CL_MEX2019</strain>
        <tissue evidence="2">Muscle</tissue>
    </source>
</reference>
<dbReference type="EMBL" id="JAHUTJ010025134">
    <property type="protein sequence ID" value="MED6273689.1"/>
    <property type="molecule type" value="Genomic_DNA"/>
</dbReference>